<name>A0A0F9WL52_9MICR</name>
<accession>A0A0F9WL52</accession>
<dbReference type="Proteomes" id="UP000034350">
    <property type="component" value="Unassembled WGS sequence"/>
</dbReference>
<organism evidence="1 2">
    <name type="scientific">Vairimorpha ceranae</name>
    <dbReference type="NCBI Taxonomy" id="40302"/>
    <lineage>
        <taxon>Eukaryota</taxon>
        <taxon>Fungi</taxon>
        <taxon>Fungi incertae sedis</taxon>
        <taxon>Microsporidia</taxon>
        <taxon>Nosematidae</taxon>
        <taxon>Vairimorpha</taxon>
    </lineage>
</organism>
<gene>
    <name evidence="1" type="ORF">AAJ76_2090002985</name>
</gene>
<dbReference type="OMA" id="LWISEYT"/>
<comment type="caution">
    <text evidence="1">The sequence shown here is derived from an EMBL/GenBank/DDBJ whole genome shotgun (WGS) entry which is preliminary data.</text>
</comment>
<dbReference type="AlphaFoldDB" id="A0A0F9WL52"/>
<dbReference type="GeneID" id="36319480"/>
<evidence type="ECO:0000313" key="2">
    <source>
        <dbReference type="Proteomes" id="UP000034350"/>
    </source>
</evidence>
<dbReference type="VEuPathDB" id="MicrosporidiaDB:NCER_102320"/>
<dbReference type="VEuPathDB" id="MicrosporidiaDB:AAJ76_2090002985"/>
<protein>
    <submittedName>
        <fullName evidence="1">Uncharacterized protein</fullName>
    </submittedName>
</protein>
<keyword evidence="2" id="KW-1185">Reference proteome</keyword>
<sequence length="91" mass="10445">MGGVVVNRNVLYTDVHSLYPFTAFALGVEQPWLNSSVGFRGDNGTHTNTIEGFWVHMKGSMRKEHGTNHNHIDDWPIQNTFKRRYVINKSN</sequence>
<proteinExistence type="predicted"/>
<reference evidence="1 2" key="1">
    <citation type="journal article" date="2015" name="Environ. Microbiol.">
        <title>Genome analyses suggest the presence of polyploidy and recent human-driven expansions in eight global populations of the honeybee pathogen Nosema ceranae.</title>
        <authorList>
            <person name="Pelin A."/>
            <person name="Selman M."/>
            <person name="Aris-Brosou S."/>
            <person name="Farinelli L."/>
            <person name="Corradi N."/>
        </authorList>
    </citation>
    <scope>NUCLEOTIDE SEQUENCE [LARGE SCALE GENOMIC DNA]</scope>
    <source>
        <strain evidence="1 2">PA08 1199</strain>
    </source>
</reference>
<evidence type="ECO:0000313" key="1">
    <source>
        <dbReference type="EMBL" id="KKO73838.1"/>
    </source>
</evidence>
<dbReference type="EMBL" id="JPQZ01000209">
    <property type="protein sequence ID" value="KKO73838.1"/>
    <property type="molecule type" value="Genomic_DNA"/>
</dbReference>
<dbReference type="OrthoDB" id="10052789at2759"/>
<dbReference type="RefSeq" id="XP_024329580.1">
    <property type="nucleotide sequence ID" value="XM_024474556.1"/>
</dbReference>